<keyword evidence="10" id="KW-0479">Metal-binding</keyword>
<dbReference type="UniPathway" id="UPA00143"/>
<evidence type="ECO:0000256" key="3">
    <source>
        <dbReference type="ARBA" id="ARBA00004906"/>
    </source>
</evidence>
<evidence type="ECO:0000259" key="21">
    <source>
        <dbReference type="PROSITE" id="PS50089"/>
    </source>
</evidence>
<comment type="pathway">
    <text evidence="3">Protein modification; protein ubiquitination.</text>
</comment>
<keyword evidence="13" id="KW-0833">Ubl conjugation pathway</keyword>
<evidence type="ECO:0000256" key="4">
    <source>
        <dbReference type="ARBA" id="ARBA00008759"/>
    </source>
</evidence>
<keyword evidence="16 19" id="KW-0472">Membrane</keyword>
<feature type="signal peptide" evidence="20">
    <location>
        <begin position="1"/>
        <end position="18"/>
    </location>
</feature>
<reference evidence="22" key="1">
    <citation type="submission" date="2022-01" db="EMBL/GenBank/DDBJ databases">
        <authorList>
            <person name="Braso-Vives M."/>
        </authorList>
    </citation>
    <scope>NUCLEOTIDE SEQUENCE</scope>
</reference>
<dbReference type="EC" id="2.3.2.27" evidence="5"/>
<dbReference type="OrthoDB" id="8062037at2759"/>
<dbReference type="PROSITE" id="PS50089">
    <property type="entry name" value="ZF_RING_2"/>
    <property type="match status" value="1"/>
</dbReference>
<evidence type="ECO:0000256" key="9">
    <source>
        <dbReference type="ARBA" id="ARBA00022692"/>
    </source>
</evidence>
<accession>A0A8J9VAV2</accession>
<evidence type="ECO:0000256" key="11">
    <source>
        <dbReference type="ARBA" id="ARBA00022729"/>
    </source>
</evidence>
<keyword evidence="9 19" id="KW-0812">Transmembrane</keyword>
<protein>
    <recommendedName>
        <fullName evidence="5">RING-type E3 ubiquitin transferase</fullName>
        <ecNumber evidence="5">2.3.2.27</ecNumber>
    </recommendedName>
</protein>
<evidence type="ECO:0000256" key="17">
    <source>
        <dbReference type="PROSITE-ProRule" id="PRU00175"/>
    </source>
</evidence>
<dbReference type="Gene3D" id="3.30.40.10">
    <property type="entry name" value="Zinc/RING finger domain, C3HC4 (zinc finger)"/>
    <property type="match status" value="1"/>
</dbReference>
<dbReference type="InterPro" id="IPR001841">
    <property type="entry name" value="Znf_RING"/>
</dbReference>
<keyword evidence="7" id="KW-0808">Transferase</keyword>
<dbReference type="InterPro" id="IPR013083">
    <property type="entry name" value="Znf_RING/FYVE/PHD"/>
</dbReference>
<dbReference type="GO" id="GO:0061630">
    <property type="term" value="F:ubiquitin protein ligase activity"/>
    <property type="evidence" value="ECO:0007669"/>
    <property type="project" value="UniProtKB-EC"/>
</dbReference>
<evidence type="ECO:0000256" key="7">
    <source>
        <dbReference type="ARBA" id="ARBA00022679"/>
    </source>
</evidence>
<dbReference type="AlphaFoldDB" id="A0A8J9VAV2"/>
<evidence type="ECO:0000256" key="15">
    <source>
        <dbReference type="ARBA" id="ARBA00022989"/>
    </source>
</evidence>
<proteinExistence type="inferred from homology"/>
<name>A0A8J9VAV2_BRALA</name>
<comment type="catalytic activity">
    <reaction evidence="1">
        <text>S-ubiquitinyl-[E2 ubiquitin-conjugating enzyme]-L-cysteine + [acceptor protein]-L-lysine = [E2 ubiquitin-conjugating enzyme]-L-cysteine + N(6)-ubiquitinyl-[acceptor protein]-L-lysine.</text>
        <dbReference type="EC" id="2.3.2.27"/>
    </reaction>
</comment>
<dbReference type="Proteomes" id="UP000838412">
    <property type="component" value="Chromosome 1"/>
</dbReference>
<sequence length="757" mass="83104">MLARLVVLVLATMRAVWAREPTAFLEVILFESTPPHDEGYTTYTYDLQGHFSAAGATISAEGDIIQLHPLGLCNNSDEDDLYQYGWVGVVKLEDPALEPQPCLSVFGKAKKAIQRGAIAVIFDVTENPGAIDQLSEGADEPLSHPIVIIHNEEARKLMSIVNRQTMARARIQHSKDPYLPQRSSNEYFDMGIFMAFFILISLICLVLLLKIKWRQRQKQSSLERQATHAISKMETRKFKSLLRKGSSVRDVGAPSCRRCSSAGVRCGWELDGRCSSAGGRREWDLDGVSSSSGGCLCAICLEEFQDGQELRIVPCLHEFHKDCVDPWLLSNRTCPLCMYNIIDCQISKTFSVPGCLPDQSFHGDQSSSIVPLRFPHRTQTESPMHRSKGNIHRNTSGATQAPSLSGTRNSSTNMVSEAWTGSLCQDSSAPCSSSVHHHHHHYYHPGDFQHWSGGQLVAPVHVHASQNHHRLASWRPVSVSSSGYHADVTSCSSSQSSKCRCSIYFSSSSSGDVTDVSNQGIYGSTSTFKSELSSSSRDNVYAGNVASTFDNTEGAGVATNALHCQTKCKTKTTDSCNMNESSSDSSQGFSRYSSDLSLEDVLENALRLQGSYPKGTNLPTQSTLEPCRFCLGSCSARRHLTYTSKSIAVESIKKKADVGHYRGARDVAVRQCQVALTTGPGFRAYGSPFQSRSGRSAVPRPVSFQELPTNEQARLGSCTHCQRESPQSIMVYTGRPDGPYISVPLHEADQLFLRGMV</sequence>
<keyword evidence="8" id="KW-0879">Wnt signaling pathway</keyword>
<evidence type="ECO:0000313" key="23">
    <source>
        <dbReference type="Proteomes" id="UP000838412"/>
    </source>
</evidence>
<dbReference type="EMBL" id="OV696686">
    <property type="protein sequence ID" value="CAH1233087.1"/>
    <property type="molecule type" value="Genomic_DNA"/>
</dbReference>
<keyword evidence="11 20" id="KW-0732">Signal</keyword>
<dbReference type="Pfam" id="PF13639">
    <property type="entry name" value="zf-RING_2"/>
    <property type="match status" value="1"/>
</dbReference>
<dbReference type="Gene3D" id="3.50.30.30">
    <property type="match status" value="1"/>
</dbReference>
<keyword evidence="12 17" id="KW-0863">Zinc-finger</keyword>
<dbReference type="PANTHER" id="PTHR16200">
    <property type="entry name" value="RING ZINC FINGER"/>
    <property type="match status" value="1"/>
</dbReference>
<evidence type="ECO:0000313" key="22">
    <source>
        <dbReference type="EMBL" id="CAH1233087.1"/>
    </source>
</evidence>
<evidence type="ECO:0000256" key="10">
    <source>
        <dbReference type="ARBA" id="ARBA00022723"/>
    </source>
</evidence>
<dbReference type="InterPro" id="IPR040700">
    <property type="entry name" value="ZNRF-3_ecto"/>
</dbReference>
<keyword evidence="6" id="KW-1003">Cell membrane</keyword>
<feature type="domain" description="RING-type" evidence="21">
    <location>
        <begin position="297"/>
        <end position="337"/>
    </location>
</feature>
<comment type="similarity">
    <text evidence="4">Belongs to the ZNRF3 family.</text>
</comment>
<feature type="region of interest" description="Disordered" evidence="18">
    <location>
        <begin position="379"/>
        <end position="412"/>
    </location>
</feature>
<evidence type="ECO:0000256" key="5">
    <source>
        <dbReference type="ARBA" id="ARBA00012483"/>
    </source>
</evidence>
<evidence type="ECO:0000256" key="6">
    <source>
        <dbReference type="ARBA" id="ARBA00022475"/>
    </source>
</evidence>
<evidence type="ECO:0000256" key="8">
    <source>
        <dbReference type="ARBA" id="ARBA00022687"/>
    </source>
</evidence>
<evidence type="ECO:0000256" key="2">
    <source>
        <dbReference type="ARBA" id="ARBA00004251"/>
    </source>
</evidence>
<feature type="chain" id="PRO_5035438003" description="RING-type E3 ubiquitin transferase" evidence="20">
    <location>
        <begin position="19"/>
        <end position="757"/>
    </location>
</feature>
<dbReference type="SUPFAM" id="SSF57850">
    <property type="entry name" value="RING/U-box"/>
    <property type="match status" value="1"/>
</dbReference>
<keyword evidence="23" id="KW-1185">Reference proteome</keyword>
<dbReference type="GO" id="GO:0008270">
    <property type="term" value="F:zinc ion binding"/>
    <property type="evidence" value="ECO:0007669"/>
    <property type="project" value="UniProtKB-KW"/>
</dbReference>
<evidence type="ECO:0000256" key="20">
    <source>
        <dbReference type="SAM" id="SignalP"/>
    </source>
</evidence>
<dbReference type="GO" id="GO:0016055">
    <property type="term" value="P:Wnt signaling pathway"/>
    <property type="evidence" value="ECO:0007669"/>
    <property type="project" value="UniProtKB-KW"/>
</dbReference>
<feature type="transmembrane region" description="Helical" evidence="19">
    <location>
        <begin position="187"/>
        <end position="209"/>
    </location>
</feature>
<evidence type="ECO:0000256" key="12">
    <source>
        <dbReference type="ARBA" id="ARBA00022771"/>
    </source>
</evidence>
<dbReference type="SMART" id="SM00184">
    <property type="entry name" value="RING"/>
    <property type="match status" value="1"/>
</dbReference>
<feature type="compositionally biased region" description="Polar residues" evidence="18">
    <location>
        <begin position="392"/>
        <end position="412"/>
    </location>
</feature>
<keyword evidence="15 19" id="KW-1133">Transmembrane helix</keyword>
<dbReference type="GO" id="GO:0030178">
    <property type="term" value="P:negative regulation of Wnt signaling pathway"/>
    <property type="evidence" value="ECO:0007669"/>
    <property type="project" value="UniProtKB-ARBA"/>
</dbReference>
<dbReference type="GO" id="GO:0005886">
    <property type="term" value="C:plasma membrane"/>
    <property type="evidence" value="ECO:0007669"/>
    <property type="project" value="UniProtKB-SubCell"/>
</dbReference>
<evidence type="ECO:0000256" key="18">
    <source>
        <dbReference type="SAM" id="MobiDB-lite"/>
    </source>
</evidence>
<organism evidence="22 23">
    <name type="scientific">Branchiostoma lanceolatum</name>
    <name type="common">Common lancelet</name>
    <name type="synonym">Amphioxus lanceolatum</name>
    <dbReference type="NCBI Taxonomy" id="7740"/>
    <lineage>
        <taxon>Eukaryota</taxon>
        <taxon>Metazoa</taxon>
        <taxon>Chordata</taxon>
        <taxon>Cephalochordata</taxon>
        <taxon>Leptocardii</taxon>
        <taxon>Amphioxiformes</taxon>
        <taxon>Branchiostomatidae</taxon>
        <taxon>Branchiostoma</taxon>
    </lineage>
</organism>
<keyword evidence="14" id="KW-0862">Zinc</keyword>
<gene>
    <name evidence="22" type="primary">ZNRF3</name>
    <name evidence="22" type="ORF">BLAG_LOCUS1946</name>
</gene>
<dbReference type="InterPro" id="IPR051073">
    <property type="entry name" value="ZNRF3_Arkadia_E3_ligases"/>
</dbReference>
<evidence type="ECO:0000256" key="13">
    <source>
        <dbReference type="ARBA" id="ARBA00022786"/>
    </source>
</evidence>
<evidence type="ECO:0000256" key="1">
    <source>
        <dbReference type="ARBA" id="ARBA00000900"/>
    </source>
</evidence>
<evidence type="ECO:0000256" key="14">
    <source>
        <dbReference type="ARBA" id="ARBA00022833"/>
    </source>
</evidence>
<evidence type="ECO:0000256" key="19">
    <source>
        <dbReference type="SAM" id="Phobius"/>
    </source>
</evidence>
<dbReference type="Pfam" id="PF18212">
    <property type="entry name" value="ZNRF_3_ecto"/>
    <property type="match status" value="1"/>
</dbReference>
<evidence type="ECO:0000256" key="16">
    <source>
        <dbReference type="ARBA" id="ARBA00023136"/>
    </source>
</evidence>
<comment type="subcellular location">
    <subcellularLocation>
        <location evidence="2">Cell membrane</location>
        <topology evidence="2">Single-pass type I membrane protein</topology>
    </subcellularLocation>
</comment>
<dbReference type="GO" id="GO:0016567">
    <property type="term" value="P:protein ubiquitination"/>
    <property type="evidence" value="ECO:0007669"/>
    <property type="project" value="UniProtKB-UniPathway"/>
</dbReference>